<dbReference type="InterPro" id="IPR003838">
    <property type="entry name" value="ABC3_permease_C"/>
</dbReference>
<proteinExistence type="predicted"/>
<evidence type="ECO:0000256" key="3">
    <source>
        <dbReference type="ARBA" id="ARBA00022692"/>
    </source>
</evidence>
<organism evidence="9 10">
    <name type="scientific">Gaetbulibacter aquiaggeris</name>
    <dbReference type="NCBI Taxonomy" id="1735373"/>
    <lineage>
        <taxon>Bacteria</taxon>
        <taxon>Pseudomonadati</taxon>
        <taxon>Bacteroidota</taxon>
        <taxon>Flavobacteriia</taxon>
        <taxon>Flavobacteriales</taxon>
        <taxon>Flavobacteriaceae</taxon>
        <taxon>Gaetbulibacter</taxon>
    </lineage>
</organism>
<evidence type="ECO:0000256" key="6">
    <source>
        <dbReference type="SAM" id="Phobius"/>
    </source>
</evidence>
<evidence type="ECO:0000256" key="4">
    <source>
        <dbReference type="ARBA" id="ARBA00022989"/>
    </source>
</evidence>
<dbReference type="Pfam" id="PF12704">
    <property type="entry name" value="MacB_PCD"/>
    <property type="match status" value="1"/>
</dbReference>
<evidence type="ECO:0000256" key="5">
    <source>
        <dbReference type="ARBA" id="ARBA00023136"/>
    </source>
</evidence>
<keyword evidence="4 6" id="KW-1133">Transmembrane helix</keyword>
<evidence type="ECO:0000259" key="8">
    <source>
        <dbReference type="Pfam" id="PF12704"/>
    </source>
</evidence>
<dbReference type="EMBL" id="JBAWKC010000002">
    <property type="protein sequence ID" value="MFH6768812.1"/>
    <property type="molecule type" value="Genomic_DNA"/>
</dbReference>
<evidence type="ECO:0000256" key="2">
    <source>
        <dbReference type="ARBA" id="ARBA00022475"/>
    </source>
</evidence>
<keyword evidence="5 6" id="KW-0472">Membrane</keyword>
<name>A0ABW7MSZ2_9FLAO</name>
<feature type="transmembrane region" description="Helical" evidence="6">
    <location>
        <begin position="352"/>
        <end position="373"/>
    </location>
</feature>
<dbReference type="RefSeq" id="WP_395438059.1">
    <property type="nucleotide sequence ID" value="NZ_JBAWKC010000002.1"/>
</dbReference>
<feature type="transmembrane region" description="Helical" evidence="6">
    <location>
        <begin position="435"/>
        <end position="458"/>
    </location>
</feature>
<feature type="domain" description="ABC3 transporter permease C-terminal" evidence="7">
    <location>
        <begin position="302"/>
        <end position="419"/>
    </location>
</feature>
<feature type="transmembrane region" description="Helical" evidence="6">
    <location>
        <begin position="780"/>
        <end position="800"/>
    </location>
</feature>
<evidence type="ECO:0000313" key="10">
    <source>
        <dbReference type="Proteomes" id="UP001610104"/>
    </source>
</evidence>
<comment type="subcellular location">
    <subcellularLocation>
        <location evidence="1">Cell membrane</location>
        <topology evidence="1">Multi-pass membrane protein</topology>
    </subcellularLocation>
</comment>
<protein>
    <submittedName>
        <fullName evidence="9">FtsX-like permease family protein</fullName>
    </submittedName>
</protein>
<dbReference type="Pfam" id="PF02687">
    <property type="entry name" value="FtsX"/>
    <property type="match status" value="2"/>
</dbReference>
<dbReference type="InterPro" id="IPR025857">
    <property type="entry name" value="MacB_PCD"/>
</dbReference>
<accession>A0ABW7MSZ2</accession>
<sequence length="814" mass="93087">MMFTNFLKIACRNLINNKLFSVINIIGITVGFSFSLLIGLIIYYESTFEYFHKDKDLIYRVVSETKSPNETFFNSGATLALKDAIINNSNFEELGSLFMWQPNKVTVKKTEKTFDTPKYVVFAGQDYFKIFNYTFLAGNAINPLENESNVVLTEKSAKRYFPDLALNEIIGKTLTYDSLEVTIAAIVDNLPKRTDLVFQEFISWPTILKSRYRKLVEEKNWNLTTSDSQLFVKLRPNANLEDIQKLFDRLTRENRNDLVLENSITNSIRLQPLLDMHFNELYQIHNWQDKRANKSLLKNFGLIALFLLLLGCANFINLTTAQATQRAKEIGILKILGCSKQQLITQFMVETFLLVLVSAVISVALIDTLLIVFADFVPEGLTIDFLFHSEILIYIFILIVCITLLSGFYPAFVLSKYKPVKILKNKFLVSNKKAIPRKILTVIQFGIAQVFIIGALLVNSQINFMLTKDMGFNKETTVSVYQPLMARNLNNLKTLASKIKEVEAVETLTMCFNPPASNNVFFSDFTRKTDSADITKQMRFLFGDINYLNAFDIDLIAGRERKHDTVKEVLINETALKTLGFNKPDDAINEKVILYPDTLKIVGVMKDFHQKSLHNPIEPLVLRGDWYNAKFSQFQMISMKLKPLSGGRISEVINEIEKRYKEVYPNTEMKLEFMYKTVEDFYNREQKISKLLKWASGLSILISCLGLLGLVIYTTNMRVKEIGIRKVVGASVLEIYMLLCKEFIILVGIAFIVASPIAYYLVNQWLNLFTYKVSLSISNFLIGGLIMILFSFVVMSITTLKRANSNPVNSLNFD</sequence>
<feature type="transmembrane region" description="Helical" evidence="6">
    <location>
        <begin position="393"/>
        <end position="414"/>
    </location>
</feature>
<feature type="transmembrane region" description="Helical" evidence="6">
    <location>
        <begin position="694"/>
        <end position="714"/>
    </location>
</feature>
<feature type="transmembrane region" description="Helical" evidence="6">
    <location>
        <begin position="735"/>
        <end position="760"/>
    </location>
</feature>
<feature type="transmembrane region" description="Helical" evidence="6">
    <location>
        <begin position="300"/>
        <end position="318"/>
    </location>
</feature>
<evidence type="ECO:0000259" key="7">
    <source>
        <dbReference type="Pfam" id="PF02687"/>
    </source>
</evidence>
<feature type="domain" description="MacB-like periplasmic core" evidence="8">
    <location>
        <begin position="21"/>
        <end position="247"/>
    </location>
</feature>
<dbReference type="PANTHER" id="PTHR30572:SF18">
    <property type="entry name" value="ABC-TYPE MACROLIDE FAMILY EXPORT SYSTEM PERMEASE COMPONENT 2"/>
    <property type="match status" value="1"/>
</dbReference>
<dbReference type="InterPro" id="IPR050250">
    <property type="entry name" value="Macrolide_Exporter_MacB"/>
</dbReference>
<reference evidence="9 10" key="1">
    <citation type="submission" date="2024-02" db="EMBL/GenBank/DDBJ databases">
        <title>A Gaetbulibacter species isolated from tidal flats and genomic insights of their niches.</title>
        <authorList>
            <person name="Ye Y."/>
        </authorList>
    </citation>
    <scope>NUCLEOTIDE SEQUENCE [LARGE SCALE GENOMIC DNA]</scope>
    <source>
        <strain evidence="9 10">KEM-8</strain>
    </source>
</reference>
<feature type="domain" description="ABC3 transporter permease C-terminal" evidence="7">
    <location>
        <begin position="696"/>
        <end position="807"/>
    </location>
</feature>
<evidence type="ECO:0000256" key="1">
    <source>
        <dbReference type="ARBA" id="ARBA00004651"/>
    </source>
</evidence>
<comment type="caution">
    <text evidence="9">The sequence shown here is derived from an EMBL/GenBank/DDBJ whole genome shotgun (WGS) entry which is preliminary data.</text>
</comment>
<gene>
    <name evidence="9" type="ORF">V8G56_08700</name>
</gene>
<keyword evidence="2" id="KW-1003">Cell membrane</keyword>
<feature type="transmembrane region" description="Helical" evidence="6">
    <location>
        <begin position="21"/>
        <end position="44"/>
    </location>
</feature>
<keyword evidence="10" id="KW-1185">Reference proteome</keyword>
<evidence type="ECO:0000313" key="9">
    <source>
        <dbReference type="EMBL" id="MFH6768812.1"/>
    </source>
</evidence>
<dbReference type="PANTHER" id="PTHR30572">
    <property type="entry name" value="MEMBRANE COMPONENT OF TRANSPORTER-RELATED"/>
    <property type="match status" value="1"/>
</dbReference>
<keyword evidence="3 6" id="KW-0812">Transmembrane</keyword>
<dbReference type="Proteomes" id="UP001610104">
    <property type="component" value="Unassembled WGS sequence"/>
</dbReference>